<reference evidence="8" key="3">
    <citation type="submission" date="2015-04" db="UniProtKB">
        <authorList>
            <consortium name="EnsemblPlants"/>
        </authorList>
    </citation>
    <scope>IDENTIFICATION</scope>
</reference>
<dbReference type="InterPro" id="IPR003340">
    <property type="entry name" value="B3_DNA-bd"/>
</dbReference>
<evidence type="ECO:0000256" key="6">
    <source>
        <dbReference type="SAM" id="MobiDB-lite"/>
    </source>
</evidence>
<keyword evidence="9" id="KW-1185">Reference proteome</keyword>
<dbReference type="Gramene" id="LPERR02G18630.1">
    <property type="protein sequence ID" value="LPERR02G18630.1"/>
    <property type="gene ID" value="LPERR02G18630"/>
</dbReference>
<dbReference type="InterPro" id="IPR015300">
    <property type="entry name" value="DNA-bd_pseudobarrel_sf"/>
</dbReference>
<feature type="compositionally biased region" description="Basic and acidic residues" evidence="6">
    <location>
        <begin position="259"/>
        <end position="275"/>
    </location>
</feature>
<feature type="compositionally biased region" description="Basic and acidic residues" evidence="6">
    <location>
        <begin position="210"/>
        <end position="223"/>
    </location>
</feature>
<dbReference type="HOGENOM" id="CLU_007158_0_0_1"/>
<dbReference type="CDD" id="cd10017">
    <property type="entry name" value="B3_DNA"/>
    <property type="match status" value="2"/>
</dbReference>
<feature type="compositionally biased region" description="Basic and acidic residues" evidence="6">
    <location>
        <begin position="10"/>
        <end position="20"/>
    </location>
</feature>
<feature type="domain" description="TF-B3" evidence="7">
    <location>
        <begin position="874"/>
        <end position="971"/>
    </location>
</feature>
<feature type="region of interest" description="Disordered" evidence="6">
    <location>
        <begin position="534"/>
        <end position="555"/>
    </location>
</feature>
<evidence type="ECO:0000256" key="4">
    <source>
        <dbReference type="ARBA" id="ARBA00023163"/>
    </source>
</evidence>
<feature type="region of interest" description="Disordered" evidence="6">
    <location>
        <begin position="1"/>
        <end position="26"/>
    </location>
</feature>
<feature type="compositionally biased region" description="Polar residues" evidence="6">
    <location>
        <begin position="183"/>
        <end position="192"/>
    </location>
</feature>
<feature type="region of interest" description="Disordered" evidence="6">
    <location>
        <begin position="41"/>
        <end position="95"/>
    </location>
</feature>
<dbReference type="SMART" id="SM01019">
    <property type="entry name" value="B3"/>
    <property type="match status" value="2"/>
</dbReference>
<feature type="compositionally biased region" description="Basic and acidic residues" evidence="6">
    <location>
        <begin position="657"/>
        <end position="668"/>
    </location>
</feature>
<comment type="subcellular location">
    <subcellularLocation>
        <location evidence="1">Nucleus</location>
    </subcellularLocation>
</comment>
<evidence type="ECO:0000256" key="1">
    <source>
        <dbReference type="ARBA" id="ARBA00004123"/>
    </source>
</evidence>
<organism evidence="8 9">
    <name type="scientific">Leersia perrieri</name>
    <dbReference type="NCBI Taxonomy" id="77586"/>
    <lineage>
        <taxon>Eukaryota</taxon>
        <taxon>Viridiplantae</taxon>
        <taxon>Streptophyta</taxon>
        <taxon>Embryophyta</taxon>
        <taxon>Tracheophyta</taxon>
        <taxon>Spermatophyta</taxon>
        <taxon>Magnoliopsida</taxon>
        <taxon>Liliopsida</taxon>
        <taxon>Poales</taxon>
        <taxon>Poaceae</taxon>
        <taxon>BOP clade</taxon>
        <taxon>Oryzoideae</taxon>
        <taxon>Oryzeae</taxon>
        <taxon>Oryzinae</taxon>
        <taxon>Leersia</taxon>
    </lineage>
</organism>
<feature type="region of interest" description="Disordered" evidence="6">
    <location>
        <begin position="426"/>
        <end position="454"/>
    </location>
</feature>
<reference evidence="9" key="2">
    <citation type="submission" date="2013-12" db="EMBL/GenBank/DDBJ databases">
        <authorList>
            <person name="Yu Y."/>
            <person name="Lee S."/>
            <person name="de Baynast K."/>
            <person name="Wissotski M."/>
            <person name="Liu L."/>
            <person name="Talag J."/>
            <person name="Goicoechea J."/>
            <person name="Angelova A."/>
            <person name="Jetty R."/>
            <person name="Kudrna D."/>
            <person name="Golser W."/>
            <person name="Rivera L."/>
            <person name="Zhang J."/>
            <person name="Wing R."/>
        </authorList>
    </citation>
    <scope>NUCLEOTIDE SEQUENCE</scope>
</reference>
<evidence type="ECO:0000256" key="5">
    <source>
        <dbReference type="ARBA" id="ARBA00023242"/>
    </source>
</evidence>
<feature type="compositionally biased region" description="Basic and acidic residues" evidence="6">
    <location>
        <begin position="439"/>
        <end position="454"/>
    </location>
</feature>
<feature type="region of interest" description="Disordered" evidence="6">
    <location>
        <begin position="641"/>
        <end position="704"/>
    </location>
</feature>
<feature type="compositionally biased region" description="Polar residues" evidence="6">
    <location>
        <begin position="686"/>
        <end position="698"/>
    </location>
</feature>
<feature type="compositionally biased region" description="Basic and acidic residues" evidence="6">
    <location>
        <begin position="119"/>
        <end position="128"/>
    </location>
</feature>
<evidence type="ECO:0000259" key="7">
    <source>
        <dbReference type="PROSITE" id="PS50863"/>
    </source>
</evidence>
<reference evidence="8 9" key="1">
    <citation type="submission" date="2012-08" db="EMBL/GenBank/DDBJ databases">
        <title>Oryza genome evolution.</title>
        <authorList>
            <person name="Wing R.A."/>
        </authorList>
    </citation>
    <scope>NUCLEOTIDE SEQUENCE</scope>
</reference>
<sequence length="1002" mass="112156">MDGAFQGRGCAERLRSRDKIDEDESCSDDMRIYAGEEKKKKCSYDMKKNVRKDAGKEMSNCGKKKNRTAGSDDAEQRKKKKILNGDNKPKSRKVCTPFFEKARKKMLSTISQNGPMKKKSNDISDKKKTVPLSVNKNKVRKGEMSNRTSPNTPVAKERKIQHSDSMEMKKKKRDASFVHPGKRTSQIFNTNNKEMKGEMSNRTSPNTPVVKERKIQHSDSMEMKKKKRDASFVHSGKRTSQIFNTNNKEMKRKVPSTPLRREQKMQEGRSNDKKEAKKARIIAEGNEKKTCSDQKKKKRKAPFAFFKFMCNKFKELLFIPPAVTPSFEDLNNHHVYLEDSEGKSSKIRLSVVDGSLAFYEGWNNFVLEHFINWGDFLLFEYTEESTFSVRVFGPDSCERLHFNGESIRKGTMKKRKERHTLSDDLVSSYSGQDSEGIYDDSHVSGESSRRKEPKITVDVEIVPSNVAAKSINTASETKDPERVESGVGNESLMALGNKDKNLGDGECKTRSDSVLCIQEETRRSEVIIITDEASSTQENEDTMKQRTSNEASETHHMPINTQKEAERVGDDVWHESSVALNNKMGNMILGKCKNNDVSPICSTGRTNGSEIIPTTDSIPLAQEDNDREKLSTFSCLKEGKSTTREPELAATTPTKCTEIHDLDEDSRQKHQRNSVQVKSTIDIDNYPNNGEMNSSGNDSRLYEAPGGSRCLQKWKEDIVSGQAAHDEIGQVRPEKPQNAGEKFVDNCGPMGQTPVDPRLESDVTDTCLKSVLTIPIEQLPSPDSVSVSKYGDGSADGNHFFNRKGATAQLQATKEPLKPTCSGGSRQGDKILVSASRAHQSELQIPQQENAKFSCCVTPVALVPANDELQDLDDHSLQLCISSTIQKWIELPKSVPKAPLNKGLHDRSVIILKDPMKRLWPVIYYEKPIFVGFTAGWKPFVAANNLQVGDVCKLVKELDEDEPAYQASRKIVVFCCSNNNNVLGCCGWPPGCLAAVLGGLHF</sequence>
<feature type="region of interest" description="Disordered" evidence="6">
    <location>
        <begin position="251"/>
        <end position="278"/>
    </location>
</feature>
<feature type="compositionally biased region" description="Basic and acidic residues" evidence="6">
    <location>
        <begin position="41"/>
        <end position="56"/>
    </location>
</feature>
<dbReference type="Pfam" id="PF02362">
    <property type="entry name" value="B3"/>
    <property type="match status" value="2"/>
</dbReference>
<keyword evidence="5" id="KW-0539">Nucleus</keyword>
<dbReference type="GO" id="GO:0003677">
    <property type="term" value="F:DNA binding"/>
    <property type="evidence" value="ECO:0007669"/>
    <property type="project" value="UniProtKB-KW"/>
</dbReference>
<keyword evidence="3" id="KW-0238">DNA-binding</keyword>
<evidence type="ECO:0000313" key="9">
    <source>
        <dbReference type="Proteomes" id="UP000032180"/>
    </source>
</evidence>
<dbReference type="Proteomes" id="UP000032180">
    <property type="component" value="Chromosome 2"/>
</dbReference>
<dbReference type="EnsemblPlants" id="LPERR02G18630.1">
    <property type="protein sequence ID" value="LPERR02G18630.1"/>
    <property type="gene ID" value="LPERR02G18630"/>
</dbReference>
<proteinExistence type="predicted"/>
<dbReference type="eggNOG" id="ENOG502RXIH">
    <property type="taxonomic scope" value="Eukaryota"/>
</dbReference>
<protein>
    <recommendedName>
        <fullName evidence="7">TF-B3 domain-containing protein</fullName>
    </recommendedName>
</protein>
<feature type="region of interest" description="Disordered" evidence="6">
    <location>
        <begin position="470"/>
        <end position="497"/>
    </location>
</feature>
<feature type="compositionally biased region" description="Basic and acidic residues" evidence="6">
    <location>
        <begin position="155"/>
        <end position="168"/>
    </location>
</feature>
<name>A0A0D9VHV4_9ORYZ</name>
<dbReference type="AlphaFoldDB" id="A0A0D9VHV4"/>
<dbReference type="SUPFAM" id="SSF101936">
    <property type="entry name" value="DNA-binding pseudobarrel domain"/>
    <property type="match status" value="2"/>
</dbReference>
<dbReference type="GO" id="GO:0005634">
    <property type="term" value="C:nucleus"/>
    <property type="evidence" value="ECO:0007669"/>
    <property type="project" value="UniProtKB-SubCell"/>
</dbReference>
<dbReference type="PANTHER" id="PTHR31391">
    <property type="entry name" value="B3 DOMAIN-CONTAINING PROTEIN OS11G0197600-RELATED"/>
    <property type="match status" value="1"/>
</dbReference>
<dbReference type="PROSITE" id="PS50863">
    <property type="entry name" value="B3"/>
    <property type="match status" value="2"/>
</dbReference>
<evidence type="ECO:0000313" key="8">
    <source>
        <dbReference type="EnsemblPlants" id="LPERR02G18630.1"/>
    </source>
</evidence>
<keyword evidence="4" id="KW-0804">Transcription</keyword>
<evidence type="ECO:0000256" key="3">
    <source>
        <dbReference type="ARBA" id="ARBA00023125"/>
    </source>
</evidence>
<accession>A0A0D9VHV4</accession>
<dbReference type="PANTHER" id="PTHR31391:SF4">
    <property type="entry name" value="B3 DOMAIN-CONTAINING PROTEIN OS03G0184500"/>
    <property type="match status" value="1"/>
</dbReference>
<dbReference type="Gene3D" id="2.40.330.10">
    <property type="entry name" value="DNA-binding pseudobarrel domain"/>
    <property type="match status" value="2"/>
</dbReference>
<dbReference type="InterPro" id="IPR044837">
    <property type="entry name" value="REM16-like"/>
</dbReference>
<feature type="region of interest" description="Disordered" evidence="6">
    <location>
        <begin position="107"/>
        <end position="237"/>
    </location>
</feature>
<dbReference type="STRING" id="77586.A0A0D9VHV4"/>
<evidence type="ECO:0000256" key="2">
    <source>
        <dbReference type="ARBA" id="ARBA00023015"/>
    </source>
</evidence>
<keyword evidence="2" id="KW-0805">Transcription regulation</keyword>
<feature type="domain" description="TF-B3" evidence="7">
    <location>
        <begin position="302"/>
        <end position="395"/>
    </location>
</feature>